<dbReference type="InterPro" id="IPR037914">
    <property type="entry name" value="SpoVT-AbrB_sf"/>
</dbReference>
<dbReference type="EMBL" id="JQCE01000030">
    <property type="protein sequence ID" value="KRO16824.1"/>
    <property type="molecule type" value="Genomic_DNA"/>
</dbReference>
<proteinExistence type="predicted"/>
<keyword evidence="3" id="KW-1185">Reference proteome</keyword>
<accession>A0A0R2MT90</accession>
<dbReference type="Proteomes" id="UP000050969">
    <property type="component" value="Unassembled WGS sequence"/>
</dbReference>
<comment type="caution">
    <text evidence="2">The sequence shown here is derived from an EMBL/GenBank/DDBJ whole genome shotgun (WGS) entry which is preliminary data.</text>
</comment>
<dbReference type="SUPFAM" id="SSF89447">
    <property type="entry name" value="AbrB/MazE/MraZ-like"/>
    <property type="match status" value="1"/>
</dbReference>
<evidence type="ECO:0000313" key="3">
    <source>
        <dbReference type="Proteomes" id="UP000050969"/>
    </source>
</evidence>
<evidence type="ECO:0000256" key="1">
    <source>
        <dbReference type="SAM" id="MobiDB-lite"/>
    </source>
</evidence>
<name>A0A0R2MT90_9LACO</name>
<protein>
    <recommendedName>
        <fullName evidence="4">SpoVT-AbrB domain-containing protein</fullName>
    </recommendedName>
</protein>
<evidence type="ECO:0008006" key="4">
    <source>
        <dbReference type="Google" id="ProtNLM"/>
    </source>
</evidence>
<dbReference type="PATRIC" id="fig|1293598.4.peg.751"/>
<organism evidence="2 3">
    <name type="scientific">Lacticaseibacillus saniviri JCM 17471 = DSM 24301</name>
    <dbReference type="NCBI Taxonomy" id="1293598"/>
    <lineage>
        <taxon>Bacteria</taxon>
        <taxon>Bacillati</taxon>
        <taxon>Bacillota</taxon>
        <taxon>Bacilli</taxon>
        <taxon>Lactobacillales</taxon>
        <taxon>Lactobacillaceae</taxon>
        <taxon>Lacticaseibacillus</taxon>
    </lineage>
</organism>
<dbReference type="Gene3D" id="2.10.260.10">
    <property type="match status" value="1"/>
</dbReference>
<feature type="region of interest" description="Disordered" evidence="1">
    <location>
        <begin position="50"/>
        <end position="72"/>
    </location>
</feature>
<feature type="compositionally biased region" description="Acidic residues" evidence="1">
    <location>
        <begin position="61"/>
        <end position="72"/>
    </location>
</feature>
<dbReference type="RefSeq" id="WP_054778097.1">
    <property type="nucleotide sequence ID" value="NZ_BBBX01000033.1"/>
</dbReference>
<gene>
    <name evidence="2" type="ORF">IV56_GL000705</name>
</gene>
<reference evidence="2 3" key="1">
    <citation type="journal article" date="2015" name="Genome Announc.">
        <title>Expanding the biotechnology potential of lactobacilli through comparative genomics of 213 strains and associated genera.</title>
        <authorList>
            <person name="Sun Z."/>
            <person name="Harris H.M."/>
            <person name="McCann A."/>
            <person name="Guo C."/>
            <person name="Argimon S."/>
            <person name="Zhang W."/>
            <person name="Yang X."/>
            <person name="Jeffery I.B."/>
            <person name="Cooney J.C."/>
            <person name="Kagawa T.F."/>
            <person name="Liu W."/>
            <person name="Song Y."/>
            <person name="Salvetti E."/>
            <person name="Wrobel A."/>
            <person name="Rasinkangas P."/>
            <person name="Parkhill J."/>
            <person name="Rea M.C."/>
            <person name="O'Sullivan O."/>
            <person name="Ritari J."/>
            <person name="Douillard F.P."/>
            <person name="Paul Ross R."/>
            <person name="Yang R."/>
            <person name="Briner A.E."/>
            <person name="Felis G.E."/>
            <person name="de Vos W.M."/>
            <person name="Barrangou R."/>
            <person name="Klaenhammer T.R."/>
            <person name="Caufield P.W."/>
            <person name="Cui Y."/>
            <person name="Zhang H."/>
            <person name="O'Toole P.W."/>
        </authorList>
    </citation>
    <scope>NUCLEOTIDE SEQUENCE [LARGE SCALE GENOMIC DNA]</scope>
    <source>
        <strain evidence="2 3">DSM 24301</strain>
    </source>
</reference>
<evidence type="ECO:0000313" key="2">
    <source>
        <dbReference type="EMBL" id="KRO16824.1"/>
    </source>
</evidence>
<dbReference type="OrthoDB" id="2189846at2"/>
<dbReference type="AlphaFoldDB" id="A0A0R2MT90"/>
<sequence>MRATLQQIGDQVGLVIPKEFNLKVGQVVELTKMSQSLVLTPVEDGLFDDESDWEGFRDSVSDEDDEWDQLGE</sequence>